<feature type="transmembrane region" description="Helical" evidence="10">
    <location>
        <begin position="195"/>
        <end position="213"/>
    </location>
</feature>
<keyword evidence="6 10" id="KW-0812">Transmembrane</keyword>
<dbReference type="STRING" id="658167.SAMN04488135_101541"/>
<dbReference type="AlphaFoldDB" id="A0A1M5NJ49"/>
<evidence type="ECO:0000256" key="4">
    <source>
        <dbReference type="ARBA" id="ARBA00022448"/>
    </source>
</evidence>
<feature type="domain" description="ABC transmembrane type-1" evidence="11">
    <location>
        <begin position="59"/>
        <end position="248"/>
    </location>
</feature>
<gene>
    <name evidence="12" type="ORF">SAMN04488135_101541</name>
</gene>
<dbReference type="SUPFAM" id="SSF161098">
    <property type="entry name" value="MetI-like"/>
    <property type="match status" value="1"/>
</dbReference>
<keyword evidence="13" id="KW-1185">Reference proteome</keyword>
<evidence type="ECO:0000256" key="1">
    <source>
        <dbReference type="ARBA" id="ARBA00003159"/>
    </source>
</evidence>
<evidence type="ECO:0000256" key="3">
    <source>
        <dbReference type="ARBA" id="ARBA00010072"/>
    </source>
</evidence>
<comment type="function">
    <text evidence="1">Part of the binding-protein-dependent transport system for glutamine; probably responsible for the translocation of the substrate across the membrane.</text>
</comment>
<protein>
    <submittedName>
        <fullName evidence="12">Polar amino acid transport system permease protein</fullName>
    </submittedName>
</protein>
<feature type="transmembrane region" description="Helical" evidence="10">
    <location>
        <begin position="23"/>
        <end position="42"/>
    </location>
</feature>
<evidence type="ECO:0000313" key="12">
    <source>
        <dbReference type="EMBL" id="SHG89465.1"/>
    </source>
</evidence>
<dbReference type="GO" id="GO:0022857">
    <property type="term" value="F:transmembrane transporter activity"/>
    <property type="evidence" value="ECO:0007669"/>
    <property type="project" value="InterPro"/>
</dbReference>
<comment type="similarity">
    <text evidence="3">Belongs to the binding-protein-dependent transport system permease family. HisMQ subfamily.</text>
</comment>
<keyword evidence="4 10" id="KW-0813">Transport</keyword>
<sequence>MASDQNILALPARAPGSAIVRRLVFWACLAALLALGWSALSIETRRSLLLWAPALASGFGLNIAISVLAIALGTIGGLMIGALGVSTARCLRAAAHVYVQFFRNAPWLVLIYFATYVFPFEIAVGPWTVPFPDWLKVTLGLALPASANVAEIFRGALAGIPSTQWEAARSLAMTRGQILRWIIVPQCLRRMLPPWMNLYAIVTMGTALASLVGTHDLLDMAQLASNTVSRSEFTVLIYLTVLLVFFLYCYPISRLTQILERSYGHA</sequence>
<keyword evidence="7" id="KW-0029">Amino-acid transport</keyword>
<dbReference type="Gene3D" id="1.10.3720.10">
    <property type="entry name" value="MetI-like"/>
    <property type="match status" value="1"/>
</dbReference>
<proteinExistence type="inferred from homology"/>
<keyword evidence="8 10" id="KW-1133">Transmembrane helix</keyword>
<dbReference type="NCBIfam" id="TIGR01726">
    <property type="entry name" value="HEQRo_perm_3TM"/>
    <property type="match status" value="1"/>
</dbReference>
<evidence type="ECO:0000313" key="13">
    <source>
        <dbReference type="Proteomes" id="UP000184226"/>
    </source>
</evidence>
<name>A0A1M5NJ49_9BURK</name>
<dbReference type="InterPro" id="IPR000515">
    <property type="entry name" value="MetI-like"/>
</dbReference>
<dbReference type="GO" id="GO:0043190">
    <property type="term" value="C:ATP-binding cassette (ABC) transporter complex"/>
    <property type="evidence" value="ECO:0007669"/>
    <property type="project" value="InterPro"/>
</dbReference>
<dbReference type="InterPro" id="IPR035906">
    <property type="entry name" value="MetI-like_sf"/>
</dbReference>
<evidence type="ECO:0000256" key="2">
    <source>
        <dbReference type="ARBA" id="ARBA00004429"/>
    </source>
</evidence>
<keyword evidence="9 10" id="KW-0472">Membrane</keyword>
<feature type="transmembrane region" description="Helical" evidence="10">
    <location>
        <begin position="233"/>
        <end position="252"/>
    </location>
</feature>
<organism evidence="12 13">
    <name type="scientific">Pollutimonas bauzanensis</name>
    <dbReference type="NCBI Taxonomy" id="658167"/>
    <lineage>
        <taxon>Bacteria</taxon>
        <taxon>Pseudomonadati</taxon>
        <taxon>Pseudomonadota</taxon>
        <taxon>Betaproteobacteria</taxon>
        <taxon>Burkholderiales</taxon>
        <taxon>Alcaligenaceae</taxon>
        <taxon>Pollutimonas</taxon>
    </lineage>
</organism>
<dbReference type="EMBL" id="FQXE01000001">
    <property type="protein sequence ID" value="SHG89465.1"/>
    <property type="molecule type" value="Genomic_DNA"/>
</dbReference>
<evidence type="ECO:0000256" key="6">
    <source>
        <dbReference type="ARBA" id="ARBA00022692"/>
    </source>
</evidence>
<evidence type="ECO:0000256" key="7">
    <source>
        <dbReference type="ARBA" id="ARBA00022970"/>
    </source>
</evidence>
<keyword evidence="5" id="KW-1003">Cell membrane</keyword>
<evidence type="ECO:0000256" key="10">
    <source>
        <dbReference type="RuleBase" id="RU363032"/>
    </source>
</evidence>
<dbReference type="InterPro" id="IPR043429">
    <property type="entry name" value="ArtM/GltK/GlnP/TcyL/YhdX-like"/>
</dbReference>
<dbReference type="CDD" id="cd06261">
    <property type="entry name" value="TM_PBP2"/>
    <property type="match status" value="1"/>
</dbReference>
<feature type="transmembrane region" description="Helical" evidence="10">
    <location>
        <begin position="62"/>
        <end position="86"/>
    </location>
</feature>
<dbReference type="OrthoDB" id="9809799at2"/>
<dbReference type="InterPro" id="IPR010065">
    <property type="entry name" value="AA_ABC_transptr_permease_3TM"/>
</dbReference>
<feature type="transmembrane region" description="Helical" evidence="10">
    <location>
        <begin position="107"/>
        <end position="128"/>
    </location>
</feature>
<evidence type="ECO:0000259" key="11">
    <source>
        <dbReference type="PROSITE" id="PS50928"/>
    </source>
</evidence>
<dbReference type="Pfam" id="PF00528">
    <property type="entry name" value="BPD_transp_1"/>
    <property type="match status" value="1"/>
</dbReference>
<comment type="subcellular location">
    <subcellularLocation>
        <location evidence="2">Cell inner membrane</location>
        <topology evidence="2">Multi-pass membrane protein</topology>
    </subcellularLocation>
    <subcellularLocation>
        <location evidence="10">Cell membrane</location>
        <topology evidence="10">Multi-pass membrane protein</topology>
    </subcellularLocation>
</comment>
<dbReference type="Proteomes" id="UP000184226">
    <property type="component" value="Unassembled WGS sequence"/>
</dbReference>
<dbReference type="RefSeq" id="WP_073101508.1">
    <property type="nucleotide sequence ID" value="NZ_FQXE01000001.1"/>
</dbReference>
<dbReference type="PANTHER" id="PTHR30614">
    <property type="entry name" value="MEMBRANE COMPONENT OF AMINO ACID ABC TRANSPORTER"/>
    <property type="match status" value="1"/>
</dbReference>
<accession>A0A1M5NJ49</accession>
<evidence type="ECO:0000256" key="8">
    <source>
        <dbReference type="ARBA" id="ARBA00022989"/>
    </source>
</evidence>
<dbReference type="PROSITE" id="PS50928">
    <property type="entry name" value="ABC_TM1"/>
    <property type="match status" value="1"/>
</dbReference>
<dbReference type="PANTHER" id="PTHR30614:SF20">
    <property type="entry name" value="GLUTAMINE TRANSPORT SYSTEM PERMEASE PROTEIN GLNP"/>
    <property type="match status" value="1"/>
</dbReference>
<evidence type="ECO:0000256" key="9">
    <source>
        <dbReference type="ARBA" id="ARBA00023136"/>
    </source>
</evidence>
<dbReference type="GO" id="GO:0006865">
    <property type="term" value="P:amino acid transport"/>
    <property type="evidence" value="ECO:0007669"/>
    <property type="project" value="UniProtKB-KW"/>
</dbReference>
<reference evidence="12 13" key="1">
    <citation type="submission" date="2016-11" db="EMBL/GenBank/DDBJ databases">
        <authorList>
            <person name="Jaros S."/>
            <person name="Januszkiewicz K."/>
            <person name="Wedrychowicz H."/>
        </authorList>
    </citation>
    <scope>NUCLEOTIDE SEQUENCE [LARGE SCALE GENOMIC DNA]</scope>
    <source>
        <strain evidence="12 13">CGMCC 1.10190</strain>
    </source>
</reference>
<evidence type="ECO:0000256" key="5">
    <source>
        <dbReference type="ARBA" id="ARBA00022475"/>
    </source>
</evidence>